<name>A0A2W7IMI1_9PROT</name>
<dbReference type="InterPro" id="IPR002938">
    <property type="entry name" value="FAD-bd"/>
</dbReference>
<protein>
    <submittedName>
        <fullName evidence="3">Flavin-dependent dehydrogenase</fullName>
    </submittedName>
</protein>
<dbReference type="Gene3D" id="3.50.50.60">
    <property type="entry name" value="FAD/NAD(P)-binding domain"/>
    <property type="match status" value="1"/>
</dbReference>
<dbReference type="OrthoDB" id="5652862at2"/>
<dbReference type="Proteomes" id="UP000249688">
    <property type="component" value="Unassembled WGS sequence"/>
</dbReference>
<accession>A0A2W7IMI1</accession>
<dbReference type="PRINTS" id="PR00411">
    <property type="entry name" value="PNDRDTASEI"/>
</dbReference>
<gene>
    <name evidence="3" type="ORF">C8P66_10783</name>
</gene>
<keyword evidence="4" id="KW-1185">Reference proteome</keyword>
<organism evidence="3 4">
    <name type="scientific">Humitalea rosea</name>
    <dbReference type="NCBI Taxonomy" id="990373"/>
    <lineage>
        <taxon>Bacteria</taxon>
        <taxon>Pseudomonadati</taxon>
        <taxon>Pseudomonadota</taxon>
        <taxon>Alphaproteobacteria</taxon>
        <taxon>Acetobacterales</taxon>
        <taxon>Roseomonadaceae</taxon>
        <taxon>Humitalea</taxon>
    </lineage>
</organism>
<evidence type="ECO:0000259" key="2">
    <source>
        <dbReference type="Pfam" id="PF01494"/>
    </source>
</evidence>
<keyword evidence="1" id="KW-1133">Transmembrane helix</keyword>
<dbReference type="PRINTS" id="PR00368">
    <property type="entry name" value="FADPNR"/>
</dbReference>
<keyword evidence="1" id="KW-0812">Transmembrane</keyword>
<dbReference type="SUPFAM" id="SSF51905">
    <property type="entry name" value="FAD/NAD(P)-binding domain"/>
    <property type="match status" value="1"/>
</dbReference>
<feature type="transmembrane region" description="Helical" evidence="1">
    <location>
        <begin position="6"/>
        <end position="24"/>
    </location>
</feature>
<proteinExistence type="predicted"/>
<dbReference type="EMBL" id="QKYU01000007">
    <property type="protein sequence ID" value="PZW47045.1"/>
    <property type="molecule type" value="Genomic_DNA"/>
</dbReference>
<evidence type="ECO:0000313" key="4">
    <source>
        <dbReference type="Proteomes" id="UP000249688"/>
    </source>
</evidence>
<dbReference type="InterPro" id="IPR036188">
    <property type="entry name" value="FAD/NAD-bd_sf"/>
</dbReference>
<comment type="caution">
    <text evidence="3">The sequence shown here is derived from an EMBL/GenBank/DDBJ whole genome shotgun (WGS) entry which is preliminary data.</text>
</comment>
<feature type="domain" description="FAD-binding" evidence="2">
    <location>
        <begin position="3"/>
        <end position="50"/>
    </location>
</feature>
<dbReference type="RefSeq" id="WP_111397646.1">
    <property type="nucleotide sequence ID" value="NZ_QKYU01000007.1"/>
</dbReference>
<keyword evidence="1" id="KW-0472">Membrane</keyword>
<evidence type="ECO:0000313" key="3">
    <source>
        <dbReference type="EMBL" id="PZW47045.1"/>
    </source>
</evidence>
<dbReference type="InterPro" id="IPR050407">
    <property type="entry name" value="Geranylgeranyl_reductase"/>
</dbReference>
<dbReference type="AlphaFoldDB" id="A0A2W7IMI1"/>
<dbReference type="Pfam" id="PF01494">
    <property type="entry name" value="FAD_binding_3"/>
    <property type="match status" value="1"/>
</dbReference>
<evidence type="ECO:0000256" key="1">
    <source>
        <dbReference type="SAM" id="Phobius"/>
    </source>
</evidence>
<sequence>MDAEVLVIGAGPAGCAAAILLARAGRRVLLLEREAEAREIVCGEFLGPTAQAALARLGVGTEGAAPIAGVVLAHGRRVARAALPFPGLGLPRLLLDARLREAAGDVLRTGRMVREVVAIPGGWQARFGGEALSAPILMLATGKHGLRGAPPRPGRGWVGLKLHLAAEAPAAEVALLPFRGGYAGVQPNGAGLTLCAAFAPEVALPVDAAAFVALVAGASAQGAALLRDARPLWPRALAIAGLPYGHLAEATPPGLFRLGDQAAVIPSFSGEGMGLALASGLMAAEAVLAGRSAAQFQAGFATRARAPLRRAGWVAAALGRAPGLAALAAGLAPPAMAWLAGATRLGQG</sequence>
<reference evidence="3 4" key="1">
    <citation type="submission" date="2018-06" db="EMBL/GenBank/DDBJ databases">
        <title>Genomic Encyclopedia of Archaeal and Bacterial Type Strains, Phase II (KMG-II): from individual species to whole genera.</title>
        <authorList>
            <person name="Goeker M."/>
        </authorList>
    </citation>
    <scope>NUCLEOTIDE SEQUENCE [LARGE SCALE GENOMIC DNA]</scope>
    <source>
        <strain evidence="3 4">DSM 24525</strain>
    </source>
</reference>
<dbReference type="PANTHER" id="PTHR42685">
    <property type="entry name" value="GERANYLGERANYL DIPHOSPHATE REDUCTASE"/>
    <property type="match status" value="1"/>
</dbReference>
<dbReference type="GO" id="GO:0071949">
    <property type="term" value="F:FAD binding"/>
    <property type="evidence" value="ECO:0007669"/>
    <property type="project" value="InterPro"/>
</dbReference>
<dbReference type="PANTHER" id="PTHR42685:SF22">
    <property type="entry name" value="CONDITIONED MEDIUM FACTOR RECEPTOR 1"/>
    <property type="match status" value="1"/>
</dbReference>